<sequence length="116" mass="12884">MAPFSRVWLGASLGASSGPLEWVDVDLGEPMVGRAHHLRSAMRSAWKEVVDEMLDADAETSDEIVLTVRRQWAKQPQMPGDAPVGIFDSGVGGLTVYRRLRERWPMADVTYLADDQ</sequence>
<name>A0ABP0L895_9DINO</name>
<organism evidence="1 2">
    <name type="scientific">Durusdinium trenchii</name>
    <dbReference type="NCBI Taxonomy" id="1381693"/>
    <lineage>
        <taxon>Eukaryota</taxon>
        <taxon>Sar</taxon>
        <taxon>Alveolata</taxon>
        <taxon>Dinophyceae</taxon>
        <taxon>Suessiales</taxon>
        <taxon>Symbiodiniaceae</taxon>
        <taxon>Durusdinium</taxon>
    </lineage>
</organism>
<dbReference type="EMBL" id="CAXAMN010011336">
    <property type="protein sequence ID" value="CAK9034997.1"/>
    <property type="molecule type" value="Genomic_DNA"/>
</dbReference>
<evidence type="ECO:0000313" key="2">
    <source>
        <dbReference type="Proteomes" id="UP001642484"/>
    </source>
</evidence>
<reference evidence="1 2" key="1">
    <citation type="submission" date="2024-02" db="EMBL/GenBank/DDBJ databases">
        <authorList>
            <person name="Chen Y."/>
            <person name="Shah S."/>
            <person name="Dougan E. K."/>
            <person name="Thang M."/>
            <person name="Chan C."/>
        </authorList>
    </citation>
    <scope>NUCLEOTIDE SEQUENCE [LARGE SCALE GENOMIC DNA]</scope>
</reference>
<dbReference type="SUPFAM" id="SSF53681">
    <property type="entry name" value="Aspartate/glutamate racemase"/>
    <property type="match status" value="1"/>
</dbReference>
<protein>
    <submittedName>
        <fullName evidence="1">Uncharacterized protein</fullName>
    </submittedName>
</protein>
<dbReference type="InterPro" id="IPR001920">
    <property type="entry name" value="Asp/Glu_race"/>
</dbReference>
<dbReference type="Proteomes" id="UP001642484">
    <property type="component" value="Unassembled WGS sequence"/>
</dbReference>
<dbReference type="Gene3D" id="3.40.50.1860">
    <property type="match status" value="1"/>
</dbReference>
<comment type="caution">
    <text evidence="1">The sequence shown here is derived from an EMBL/GenBank/DDBJ whole genome shotgun (WGS) entry which is preliminary data.</text>
</comment>
<gene>
    <name evidence="1" type="ORF">CCMP2556_LOCUS19725</name>
</gene>
<accession>A0ABP0L895</accession>
<keyword evidence="2" id="KW-1185">Reference proteome</keyword>
<proteinExistence type="predicted"/>
<evidence type="ECO:0000313" key="1">
    <source>
        <dbReference type="EMBL" id="CAK9034997.1"/>
    </source>
</evidence>